<keyword evidence="3 5" id="KW-0540">Nuclease</keyword>
<dbReference type="RefSeq" id="WP_220636309.1">
    <property type="nucleotide sequence ID" value="NZ_CAJQUM010000001.1"/>
</dbReference>
<dbReference type="Proteomes" id="UP000742786">
    <property type="component" value="Unassembled WGS sequence"/>
</dbReference>
<evidence type="ECO:0000256" key="1">
    <source>
        <dbReference type="ARBA" id="ARBA00022490"/>
    </source>
</evidence>
<comment type="function">
    <text evidence="5">Could be a nuclease involved in processing of the 5'-end of pre-16S rRNA.</text>
</comment>
<dbReference type="HAMAP" id="MF_00651">
    <property type="entry name" value="Nuclease_YqgF"/>
    <property type="match status" value="1"/>
</dbReference>
<keyword evidence="2 5" id="KW-0690">Ribosome biogenesis</keyword>
<dbReference type="Gene3D" id="3.30.420.140">
    <property type="entry name" value="YqgF/RNase H-like domain"/>
    <property type="match status" value="1"/>
</dbReference>
<sequence>MTAARSTSAPNSAAGASVLAFDFGLCRIGVAVGAPMLGSARALATIDAEDNASRFAAIAKLIAEWEPRLLVVGLALDLDGGEHEMTLRCRRFAHQLEGRFRLPVTLVDERLSSVDAESRLAAQGQNWKQRKQTLDAEAAATILHDYFSQQGVFGEKQ</sequence>
<dbReference type="GO" id="GO:0005829">
    <property type="term" value="C:cytosol"/>
    <property type="evidence" value="ECO:0007669"/>
    <property type="project" value="TreeGrafter"/>
</dbReference>
<dbReference type="SUPFAM" id="SSF53098">
    <property type="entry name" value="Ribonuclease H-like"/>
    <property type="match status" value="1"/>
</dbReference>
<dbReference type="Pfam" id="PF03652">
    <property type="entry name" value="RuvX"/>
    <property type="match status" value="1"/>
</dbReference>
<evidence type="ECO:0000256" key="4">
    <source>
        <dbReference type="ARBA" id="ARBA00022801"/>
    </source>
</evidence>
<keyword evidence="8" id="KW-1185">Reference proteome</keyword>
<dbReference type="AlphaFoldDB" id="A0A916J6R5"/>
<feature type="domain" description="YqgF/RNase H-like" evidence="6">
    <location>
        <begin position="16"/>
        <end position="116"/>
    </location>
</feature>
<evidence type="ECO:0000256" key="3">
    <source>
        <dbReference type="ARBA" id="ARBA00022722"/>
    </source>
</evidence>
<organism evidence="7 8">
    <name type="scientific">Georgfuchsia toluolica</name>
    <dbReference type="NCBI Taxonomy" id="424218"/>
    <lineage>
        <taxon>Bacteria</taxon>
        <taxon>Pseudomonadati</taxon>
        <taxon>Pseudomonadota</taxon>
        <taxon>Betaproteobacteria</taxon>
        <taxon>Nitrosomonadales</taxon>
        <taxon>Sterolibacteriaceae</taxon>
        <taxon>Georgfuchsia</taxon>
    </lineage>
</organism>
<comment type="subcellular location">
    <subcellularLocation>
        <location evidence="5">Cytoplasm</location>
    </subcellularLocation>
</comment>
<proteinExistence type="inferred from homology"/>
<dbReference type="SMART" id="SM00732">
    <property type="entry name" value="YqgFc"/>
    <property type="match status" value="1"/>
</dbReference>
<comment type="similarity">
    <text evidence="5">Belongs to the YqgF HJR family.</text>
</comment>
<dbReference type="GO" id="GO:0004518">
    <property type="term" value="F:nuclease activity"/>
    <property type="evidence" value="ECO:0007669"/>
    <property type="project" value="UniProtKB-KW"/>
</dbReference>
<dbReference type="CDD" id="cd16964">
    <property type="entry name" value="YqgF"/>
    <property type="match status" value="1"/>
</dbReference>
<keyword evidence="1 5" id="KW-0963">Cytoplasm</keyword>
<dbReference type="NCBIfam" id="TIGR00250">
    <property type="entry name" value="RNAse_H_YqgF"/>
    <property type="match status" value="1"/>
</dbReference>
<dbReference type="GO" id="GO:0000967">
    <property type="term" value="P:rRNA 5'-end processing"/>
    <property type="evidence" value="ECO:0007669"/>
    <property type="project" value="UniProtKB-UniRule"/>
</dbReference>
<accession>A0A916J6R5</accession>
<dbReference type="InterPro" id="IPR006641">
    <property type="entry name" value="YqgF/RNaseH-like_dom"/>
</dbReference>
<evidence type="ECO:0000259" key="6">
    <source>
        <dbReference type="SMART" id="SM00732"/>
    </source>
</evidence>
<dbReference type="InterPro" id="IPR005227">
    <property type="entry name" value="YqgF"/>
</dbReference>
<dbReference type="InterPro" id="IPR037027">
    <property type="entry name" value="YqgF/RNaseH-like_dom_sf"/>
</dbReference>
<gene>
    <name evidence="7" type="primary">yqgF</name>
    <name evidence="7" type="ORF">GTOL_12341</name>
</gene>
<reference evidence="7" key="1">
    <citation type="submission" date="2021-04" db="EMBL/GenBank/DDBJ databases">
        <authorList>
            <person name="Hornung B."/>
        </authorList>
    </citation>
    <scope>NUCLEOTIDE SEQUENCE</scope>
    <source>
        <strain evidence="7">G5G6</strain>
    </source>
</reference>
<keyword evidence="4 5" id="KW-0378">Hydrolase</keyword>
<comment type="caution">
    <text evidence="7">The sequence shown here is derived from an EMBL/GenBank/DDBJ whole genome shotgun (WGS) entry which is preliminary data.</text>
</comment>
<dbReference type="EMBL" id="CAJQUM010000001">
    <property type="protein sequence ID" value="CAG4884458.1"/>
    <property type="molecule type" value="Genomic_DNA"/>
</dbReference>
<dbReference type="PANTHER" id="PTHR33317:SF4">
    <property type="entry name" value="POLYNUCLEOTIDYL TRANSFERASE, RIBONUCLEASE H-LIKE SUPERFAMILY PROTEIN"/>
    <property type="match status" value="1"/>
</dbReference>
<dbReference type="GO" id="GO:0016788">
    <property type="term" value="F:hydrolase activity, acting on ester bonds"/>
    <property type="evidence" value="ECO:0007669"/>
    <property type="project" value="UniProtKB-UniRule"/>
</dbReference>
<protein>
    <recommendedName>
        <fullName evidence="5">Putative pre-16S rRNA nuclease</fullName>
        <ecNumber evidence="5">3.1.-.-</ecNumber>
    </recommendedName>
</protein>
<dbReference type="PANTHER" id="PTHR33317">
    <property type="entry name" value="POLYNUCLEOTIDYL TRANSFERASE, RIBONUCLEASE H-LIKE SUPERFAMILY PROTEIN"/>
    <property type="match status" value="1"/>
</dbReference>
<name>A0A916J6R5_9PROT</name>
<evidence type="ECO:0000256" key="5">
    <source>
        <dbReference type="HAMAP-Rule" id="MF_00651"/>
    </source>
</evidence>
<evidence type="ECO:0000313" key="7">
    <source>
        <dbReference type="EMBL" id="CAG4884458.1"/>
    </source>
</evidence>
<dbReference type="InterPro" id="IPR012337">
    <property type="entry name" value="RNaseH-like_sf"/>
</dbReference>
<evidence type="ECO:0000256" key="2">
    <source>
        <dbReference type="ARBA" id="ARBA00022517"/>
    </source>
</evidence>
<evidence type="ECO:0000313" key="8">
    <source>
        <dbReference type="Proteomes" id="UP000742786"/>
    </source>
</evidence>
<dbReference type="EC" id="3.1.-.-" evidence="5"/>